<dbReference type="AlphaFoldDB" id="A0A5C5YBD3"/>
<dbReference type="InterPro" id="IPR009056">
    <property type="entry name" value="Cyt_c-like_dom"/>
</dbReference>
<reference evidence="6 7" key="1">
    <citation type="submission" date="2019-02" db="EMBL/GenBank/DDBJ databases">
        <title>Deep-cultivation of Planctomycetes and their phenomic and genomic characterization uncovers novel biology.</title>
        <authorList>
            <person name="Wiegand S."/>
            <person name="Jogler M."/>
            <person name="Boedeker C."/>
            <person name="Pinto D."/>
            <person name="Vollmers J."/>
            <person name="Rivas-Marin E."/>
            <person name="Kohn T."/>
            <person name="Peeters S.H."/>
            <person name="Heuer A."/>
            <person name="Rast P."/>
            <person name="Oberbeckmann S."/>
            <person name="Bunk B."/>
            <person name="Jeske O."/>
            <person name="Meyerdierks A."/>
            <person name="Storesund J.E."/>
            <person name="Kallscheuer N."/>
            <person name="Luecker S."/>
            <person name="Lage O.M."/>
            <person name="Pohl T."/>
            <person name="Merkel B.J."/>
            <person name="Hornburger P."/>
            <person name="Mueller R.-W."/>
            <person name="Bruemmer F."/>
            <person name="Labrenz M."/>
            <person name="Spormann A.M."/>
            <person name="Op Den Camp H."/>
            <person name="Overmann J."/>
            <person name="Amann R."/>
            <person name="Jetten M.S.M."/>
            <person name="Mascher T."/>
            <person name="Medema M.H."/>
            <person name="Devos D.P."/>
            <person name="Kaster A.-K."/>
            <person name="Ovreas L."/>
            <person name="Rohde M."/>
            <person name="Galperin M.Y."/>
            <person name="Jogler C."/>
        </authorList>
    </citation>
    <scope>NUCLEOTIDE SEQUENCE [LARGE SCALE GENOMIC DNA]</scope>
    <source>
        <strain evidence="6 7">Pan14r</strain>
    </source>
</reference>
<dbReference type="Proteomes" id="UP000317238">
    <property type="component" value="Unassembled WGS sequence"/>
</dbReference>
<dbReference type="SUPFAM" id="SSF50952">
    <property type="entry name" value="Soluble quinoprotein glucose dehydrogenase"/>
    <property type="match status" value="1"/>
</dbReference>
<feature type="domain" description="Cytochrome c" evidence="5">
    <location>
        <begin position="1135"/>
        <end position="1270"/>
    </location>
</feature>
<evidence type="ECO:0000259" key="5">
    <source>
        <dbReference type="PROSITE" id="PS51007"/>
    </source>
</evidence>
<evidence type="ECO:0000256" key="2">
    <source>
        <dbReference type="ARBA" id="ARBA00022723"/>
    </source>
</evidence>
<dbReference type="Gene3D" id="1.25.10.10">
    <property type="entry name" value="Leucine-rich Repeat Variant"/>
    <property type="match status" value="1"/>
</dbReference>
<evidence type="ECO:0000256" key="3">
    <source>
        <dbReference type="ARBA" id="ARBA00023004"/>
    </source>
</evidence>
<keyword evidence="7" id="KW-1185">Reference proteome</keyword>
<comment type="caution">
    <text evidence="6">The sequence shown here is derived from an EMBL/GenBank/DDBJ whole genome shotgun (WGS) entry which is preliminary data.</text>
</comment>
<sequence length="1278" mass="141197">MVRFRFCDSGAPRCAVTSIASHWIFGLGMIVLMSPIVASTARAEEAQWIWTSGTQASDAVPPGETCYIRKAINLRVAAEAIIEITADDEYALFVNGHSVGQGESSRDMQQYDVSQYMDVGRNMVAVAVTNRTGTTAALAARVSVRPENSDQWYTFSTDDSWLTSIEAEQNWQSAVYNDRSWTPASMFGPLGDTAPFDQSQDVVAEAEVERKERFQIQKGFGVQRILKDDSIGSVISMAFNEFGHLLLSRENGPLLLVHDKDDDGIPENVRTYCDEVKNCQGILPLNGDVYVTGQGPDGWALYHLQDLDRNGSLEEIETVLKFAGKGGEHGPHALRLGPDGMIYISIGGQAQIKGRTGKGETLINVYEGDLLPRYQDPGGHARGVKAPGGTLVRTTTDGSVVERVAGGIRNAYDFVFHPSGALLVHDSDMEADVNTPWYRPTALFDVTEGGELGWRPGWAKWPNHYYDRLPNLLDTGRASPTGAVTYEHYMFPIRYHNTVFLADWSGGRILSVRLKPRGASYIADSEVFLQGSPLNVTDVDVGPDGALYFCTGGRKTAGAVYRVVYKGEIPDRMKQLGTGIAAAVRQPQLDAAWTRQEIAAIKRDLGEDWAAQVAGVAYSDDNPPHYRVRALNLMELYGPTPNEALLIQLSQAAAESVRAKSATLLGLHPSDRAAERLEEMLTDDDPMVQRAACEAILRSDQLPESAENVLPLLASDDRTLAFVGRRVLERIPTDVWADDVLASENRRIALVGLLALVIAEPTEANALDVIDRVNVMMDGFLSDADFIDLLRLAQVALHRGQIDPAQVPELATRVAQEFPAGESRINYEVIRLAGYLQCSDVVPRALEYLTSDADNDDKTLVAMSLQFIEHPWTARQRFELLKYFENAANDVQSGALSMYMMHATRDFARTLLAEDIDAILEQGATWRNAALAAIYQLKRPIDADTAQTLIGLYEDLADDERNGEVERRLRTGVVAMLATCPDDAAQDYLRQLWRDDPNRRNILAMALAQHPDGDNWDYLIRSLGIVEDAAANEVINALQKVPLATDDPMALRQLILMGLRFESTGRNFEPVEKLLEHWTGLQRPEDAKKEMRPWQKWYAKTYPDRPLAELPKKDLSRWDFDQLVAVLNSNDSTEADPHMGAEIFAAQACASCHTVGNNGESVGPDLTNISRRFTRREIVESILYPSHIVGRDFACKKVVTLQGDVYIGIVTERSDGGLQIRDSNNEVAIVDADQVDQILPSSISIMPSGLLDDLSLQEIKDLMSYLGVVEPVDVASRP</sequence>
<dbReference type="GO" id="GO:0046872">
    <property type="term" value="F:metal ion binding"/>
    <property type="evidence" value="ECO:0007669"/>
    <property type="project" value="UniProtKB-KW"/>
</dbReference>
<dbReference type="Gene3D" id="2.60.120.260">
    <property type="entry name" value="Galactose-binding domain-like"/>
    <property type="match status" value="1"/>
</dbReference>
<dbReference type="InterPro" id="IPR008979">
    <property type="entry name" value="Galactose-bd-like_sf"/>
</dbReference>
<organism evidence="6 7">
    <name type="scientific">Crateriforma conspicua</name>
    <dbReference type="NCBI Taxonomy" id="2527996"/>
    <lineage>
        <taxon>Bacteria</taxon>
        <taxon>Pseudomonadati</taxon>
        <taxon>Planctomycetota</taxon>
        <taxon>Planctomycetia</taxon>
        <taxon>Planctomycetales</taxon>
        <taxon>Planctomycetaceae</taxon>
        <taxon>Crateriforma</taxon>
    </lineage>
</organism>
<dbReference type="InterPro" id="IPR011989">
    <property type="entry name" value="ARM-like"/>
</dbReference>
<dbReference type="InterPro" id="IPR011041">
    <property type="entry name" value="Quinoprot_gluc/sorb_DH_b-prop"/>
</dbReference>
<keyword evidence="2 4" id="KW-0479">Metal-binding</keyword>
<proteinExistence type="predicted"/>
<dbReference type="InterPro" id="IPR036909">
    <property type="entry name" value="Cyt_c-like_dom_sf"/>
</dbReference>
<evidence type="ECO:0000313" key="7">
    <source>
        <dbReference type="Proteomes" id="UP000317238"/>
    </source>
</evidence>
<dbReference type="PANTHER" id="PTHR33546:SF1">
    <property type="entry name" value="LARGE, MULTIFUNCTIONAL SECRETED PROTEIN"/>
    <property type="match status" value="1"/>
</dbReference>
<dbReference type="GO" id="GO:0009055">
    <property type="term" value="F:electron transfer activity"/>
    <property type="evidence" value="ECO:0007669"/>
    <property type="project" value="InterPro"/>
</dbReference>
<dbReference type="InterPro" id="IPR011042">
    <property type="entry name" value="6-blade_b-propeller_TolB-like"/>
</dbReference>
<dbReference type="InterPro" id="IPR055557">
    <property type="entry name" value="DUF7133"/>
</dbReference>
<dbReference type="PANTHER" id="PTHR33546">
    <property type="entry name" value="LARGE, MULTIFUNCTIONAL SECRETED PROTEIN-RELATED"/>
    <property type="match status" value="1"/>
</dbReference>
<dbReference type="Pfam" id="PF13646">
    <property type="entry name" value="HEAT_2"/>
    <property type="match status" value="1"/>
</dbReference>
<accession>A0A5C5YBD3</accession>
<evidence type="ECO:0000313" key="6">
    <source>
        <dbReference type="EMBL" id="TWT71721.1"/>
    </source>
</evidence>
<dbReference type="Gene3D" id="1.10.760.10">
    <property type="entry name" value="Cytochrome c-like domain"/>
    <property type="match status" value="1"/>
</dbReference>
<keyword evidence="3 4" id="KW-0408">Iron</keyword>
<dbReference type="InterPro" id="IPR016024">
    <property type="entry name" value="ARM-type_fold"/>
</dbReference>
<evidence type="ECO:0000256" key="1">
    <source>
        <dbReference type="ARBA" id="ARBA00022617"/>
    </source>
</evidence>
<dbReference type="SUPFAM" id="SSF49785">
    <property type="entry name" value="Galactose-binding domain-like"/>
    <property type="match status" value="1"/>
</dbReference>
<keyword evidence="1 4" id="KW-0349">Heme</keyword>
<dbReference type="SUPFAM" id="SSF46626">
    <property type="entry name" value="Cytochrome c"/>
    <property type="match status" value="1"/>
</dbReference>
<dbReference type="InterPro" id="IPR013427">
    <property type="entry name" value="Haem-bd_dom_put"/>
</dbReference>
<dbReference type="EMBL" id="SJPL01000001">
    <property type="protein sequence ID" value="TWT71721.1"/>
    <property type="molecule type" value="Genomic_DNA"/>
</dbReference>
<evidence type="ECO:0000256" key="4">
    <source>
        <dbReference type="PROSITE-ProRule" id="PRU00433"/>
    </source>
</evidence>
<dbReference type="NCBIfam" id="TIGR02603">
    <property type="entry name" value="CxxCH_TIGR02603"/>
    <property type="match status" value="1"/>
</dbReference>
<dbReference type="GO" id="GO:0020037">
    <property type="term" value="F:heme binding"/>
    <property type="evidence" value="ECO:0007669"/>
    <property type="project" value="InterPro"/>
</dbReference>
<dbReference type="PROSITE" id="PS51007">
    <property type="entry name" value="CYTC"/>
    <property type="match status" value="1"/>
</dbReference>
<dbReference type="Pfam" id="PF00034">
    <property type="entry name" value="Cytochrom_C"/>
    <property type="match status" value="1"/>
</dbReference>
<name>A0A5C5YBD3_9PLAN</name>
<gene>
    <name evidence="6" type="ORF">Pan14r_40370</name>
</gene>
<dbReference type="SUPFAM" id="SSF48371">
    <property type="entry name" value="ARM repeat"/>
    <property type="match status" value="1"/>
</dbReference>
<protein>
    <submittedName>
        <fullName evidence="6">Cytochrome c</fullName>
    </submittedName>
</protein>
<dbReference type="Pfam" id="PF23500">
    <property type="entry name" value="DUF7133"/>
    <property type="match status" value="1"/>
</dbReference>
<dbReference type="Gene3D" id="2.120.10.30">
    <property type="entry name" value="TolB, C-terminal domain"/>
    <property type="match status" value="1"/>
</dbReference>